<accession>A0A1H9L7Q0</accession>
<dbReference type="PANTHER" id="PTHR30065:SF8">
    <property type="entry name" value="FLAGELLAR BIOSYNTHETIC PROTEIN FLIR"/>
    <property type="match status" value="1"/>
</dbReference>
<keyword evidence="12" id="KW-1185">Reference proteome</keyword>
<dbReference type="GO" id="GO:0005886">
    <property type="term" value="C:plasma membrane"/>
    <property type="evidence" value="ECO:0007669"/>
    <property type="project" value="UniProtKB-SubCell"/>
</dbReference>
<feature type="transmembrane region" description="Helical" evidence="10">
    <location>
        <begin position="155"/>
        <end position="173"/>
    </location>
</feature>
<organism evidence="11 12">
    <name type="scientific">Amphritea atlantica</name>
    <dbReference type="NCBI Taxonomy" id="355243"/>
    <lineage>
        <taxon>Bacteria</taxon>
        <taxon>Pseudomonadati</taxon>
        <taxon>Pseudomonadota</taxon>
        <taxon>Gammaproteobacteria</taxon>
        <taxon>Oceanospirillales</taxon>
        <taxon>Oceanospirillaceae</taxon>
        <taxon>Amphritea</taxon>
    </lineage>
</organism>
<sequence>MLQLTSLQLEQWVAQFLLPFFRIASFFMVVPMIGTQLVPARIRLGLALAMTVVLLPTLPEMPLLSGMTLQTYILIAEQIIIGTAMAFVIQILFQVFALGGQLISSQMGLGFASVSDPANGVSVVVLSQLYLMMVMLLFLAFNGHLVLFEALARSFFVLPVSQGAMPVSGYMALVKSGSWMLASALLMALPAVTALLVINFAFGVMAKAAPQLNIFAIGFPFTMMVGLVITWVSLEGFLGQYQRFVSVAFNYLDQVIGVGVL</sequence>
<evidence type="ECO:0000256" key="6">
    <source>
        <dbReference type="ARBA" id="ARBA00022989"/>
    </source>
</evidence>
<feature type="transmembrane region" description="Helical" evidence="10">
    <location>
        <begin position="179"/>
        <end position="202"/>
    </location>
</feature>
<dbReference type="InterPro" id="IPR002010">
    <property type="entry name" value="T3SS_IM_R"/>
</dbReference>
<evidence type="ECO:0000256" key="3">
    <source>
        <dbReference type="ARBA" id="ARBA00021717"/>
    </source>
</evidence>
<keyword evidence="6 10" id="KW-1133">Transmembrane helix</keyword>
<feature type="transmembrane region" description="Helical" evidence="10">
    <location>
        <begin position="79"/>
        <end position="103"/>
    </location>
</feature>
<feature type="transmembrane region" description="Helical" evidence="10">
    <location>
        <begin position="123"/>
        <end position="148"/>
    </location>
</feature>
<dbReference type="OrthoDB" id="9797790at2"/>
<keyword evidence="7 10" id="KW-0472">Membrane</keyword>
<comment type="subcellular location">
    <subcellularLocation>
        <location evidence="10">Cell membrane</location>
        <topology evidence="10">Multi-pass membrane protein</topology>
    </subcellularLocation>
    <subcellularLocation>
        <location evidence="10">Bacterial flagellum basal body</location>
    </subcellularLocation>
</comment>
<dbReference type="NCBIfam" id="TIGR01400">
    <property type="entry name" value="fliR"/>
    <property type="match status" value="1"/>
</dbReference>
<evidence type="ECO:0000256" key="2">
    <source>
        <dbReference type="ARBA" id="ARBA00009772"/>
    </source>
</evidence>
<evidence type="ECO:0000256" key="10">
    <source>
        <dbReference type="RuleBase" id="RU362071"/>
    </source>
</evidence>
<dbReference type="AlphaFoldDB" id="A0A1H9L7Q0"/>
<keyword evidence="5 10" id="KW-0812">Transmembrane</keyword>
<dbReference type="PRINTS" id="PR00953">
    <property type="entry name" value="TYPE3IMRPROT"/>
</dbReference>
<keyword evidence="11" id="KW-0966">Cell projection</keyword>
<dbReference type="PANTHER" id="PTHR30065">
    <property type="entry name" value="FLAGELLAR BIOSYNTHETIC PROTEIN FLIR"/>
    <property type="match status" value="1"/>
</dbReference>
<dbReference type="Pfam" id="PF01311">
    <property type="entry name" value="Bac_export_1"/>
    <property type="match status" value="1"/>
</dbReference>
<evidence type="ECO:0000256" key="1">
    <source>
        <dbReference type="ARBA" id="ARBA00002578"/>
    </source>
</evidence>
<dbReference type="GO" id="GO:0006605">
    <property type="term" value="P:protein targeting"/>
    <property type="evidence" value="ECO:0007669"/>
    <property type="project" value="UniProtKB-UniRule"/>
</dbReference>
<gene>
    <name evidence="11" type="ORF">SAMN03080615_03823</name>
</gene>
<comment type="similarity">
    <text evidence="2 10">Belongs to the FliR/MopE/SpaR family.</text>
</comment>
<evidence type="ECO:0000313" key="11">
    <source>
        <dbReference type="EMBL" id="SER07466.1"/>
    </source>
</evidence>
<keyword evidence="11" id="KW-0969">Cilium</keyword>
<reference evidence="12" key="1">
    <citation type="submission" date="2016-10" db="EMBL/GenBank/DDBJ databases">
        <authorList>
            <person name="Varghese N."/>
            <person name="Submissions S."/>
        </authorList>
    </citation>
    <scope>NUCLEOTIDE SEQUENCE [LARGE SCALE GENOMIC DNA]</scope>
    <source>
        <strain evidence="12">DSM 18887</strain>
    </source>
</reference>
<name>A0A1H9L7Q0_9GAMM</name>
<evidence type="ECO:0000256" key="9">
    <source>
        <dbReference type="NCBIfam" id="TIGR01400"/>
    </source>
</evidence>
<evidence type="ECO:0000256" key="5">
    <source>
        <dbReference type="ARBA" id="ARBA00022692"/>
    </source>
</evidence>
<protein>
    <recommendedName>
        <fullName evidence="3 9">Flagellar biosynthetic protein FliR</fullName>
    </recommendedName>
</protein>
<evidence type="ECO:0000256" key="4">
    <source>
        <dbReference type="ARBA" id="ARBA00022475"/>
    </source>
</evidence>
<feature type="transmembrane region" description="Helical" evidence="10">
    <location>
        <begin position="40"/>
        <end position="58"/>
    </location>
</feature>
<keyword evidence="8 10" id="KW-0975">Bacterial flagellum</keyword>
<evidence type="ECO:0000256" key="8">
    <source>
        <dbReference type="ARBA" id="ARBA00023143"/>
    </source>
</evidence>
<dbReference type="STRING" id="355243.SAMN03080615_03823"/>
<dbReference type="Proteomes" id="UP000198749">
    <property type="component" value="Unassembled WGS sequence"/>
</dbReference>
<dbReference type="GO" id="GO:0009425">
    <property type="term" value="C:bacterial-type flagellum basal body"/>
    <property type="evidence" value="ECO:0007669"/>
    <property type="project" value="UniProtKB-SubCell"/>
</dbReference>
<dbReference type="EMBL" id="FOGB01000016">
    <property type="protein sequence ID" value="SER07466.1"/>
    <property type="molecule type" value="Genomic_DNA"/>
</dbReference>
<evidence type="ECO:0000256" key="7">
    <source>
        <dbReference type="ARBA" id="ARBA00023136"/>
    </source>
</evidence>
<keyword evidence="4 10" id="KW-1003">Cell membrane</keyword>
<keyword evidence="11" id="KW-0282">Flagellum</keyword>
<feature type="transmembrane region" description="Helical" evidence="10">
    <location>
        <begin position="214"/>
        <end position="234"/>
    </location>
</feature>
<comment type="function">
    <text evidence="1 10">Role in flagellar biosynthesis.</text>
</comment>
<dbReference type="GO" id="GO:0044780">
    <property type="term" value="P:bacterial-type flagellum assembly"/>
    <property type="evidence" value="ECO:0007669"/>
    <property type="project" value="UniProtKB-UniRule"/>
</dbReference>
<evidence type="ECO:0000313" key="12">
    <source>
        <dbReference type="Proteomes" id="UP000198749"/>
    </source>
</evidence>
<dbReference type="RefSeq" id="WP_091361409.1">
    <property type="nucleotide sequence ID" value="NZ_AP025284.1"/>
</dbReference>
<dbReference type="InterPro" id="IPR006303">
    <property type="entry name" value="FliR"/>
</dbReference>
<proteinExistence type="inferred from homology"/>
<feature type="transmembrane region" description="Helical" evidence="10">
    <location>
        <begin position="12"/>
        <end position="34"/>
    </location>
</feature>